<evidence type="ECO:0000313" key="5">
    <source>
        <dbReference type="Proteomes" id="UP001566132"/>
    </source>
</evidence>
<dbReference type="AlphaFoldDB" id="A0ABD1EIN3"/>
<dbReference type="EMBL" id="JBDJPC010000007">
    <property type="protein sequence ID" value="KAL1494568.1"/>
    <property type="molecule type" value="Genomic_DNA"/>
</dbReference>
<dbReference type="Proteomes" id="UP001566132">
    <property type="component" value="Unassembled WGS sequence"/>
</dbReference>
<protein>
    <submittedName>
        <fullName evidence="4">Uncharacterized protein</fullName>
    </submittedName>
</protein>
<dbReference type="PANTHER" id="PTHR43270">
    <property type="entry name" value="BETA-ALA-HIS DIPEPTIDASE"/>
    <property type="match status" value="1"/>
</dbReference>
<name>A0ABD1EIN3_HYPHA</name>
<dbReference type="SUPFAM" id="SSF53187">
    <property type="entry name" value="Zn-dependent exopeptidases"/>
    <property type="match status" value="1"/>
</dbReference>
<dbReference type="Gene3D" id="3.40.630.10">
    <property type="entry name" value="Zn peptidases"/>
    <property type="match status" value="1"/>
</dbReference>
<evidence type="ECO:0000256" key="1">
    <source>
        <dbReference type="ARBA" id="ARBA00022670"/>
    </source>
</evidence>
<dbReference type="GO" id="GO:0008233">
    <property type="term" value="F:peptidase activity"/>
    <property type="evidence" value="ECO:0007669"/>
    <property type="project" value="UniProtKB-KW"/>
</dbReference>
<accession>A0ABD1EIN3</accession>
<evidence type="ECO:0000256" key="3">
    <source>
        <dbReference type="ARBA" id="ARBA00022801"/>
    </source>
</evidence>
<dbReference type="InterPro" id="IPR002933">
    <property type="entry name" value="Peptidase_M20"/>
</dbReference>
<evidence type="ECO:0000313" key="4">
    <source>
        <dbReference type="EMBL" id="KAL1494568.1"/>
    </source>
</evidence>
<sequence>MIYPHAYRMEHSETKTTNSVYGEHYAVKENIKIEIGGKLLKVLQYIDSNRTQFYNNLADIVKIRSVTGKLCHRNEVCKMINFAEDWLKRLEMKYECFNIGHYLLDGKKVKIPSVILASLGNDPGKKTVCAYLHLDVPDPDLEKWKTDPWTLTNKNNILYGNGTSCGKGPAMMWFHAIQAFKDCNLPLPVNLKLLIELMNHENSLGLSSFLPTRLQDFFSTVYNVVLSESEWIGFKHPCVIYGCVGVLHFEIAISKTENSKTDIRADMEVIAKSLVDKDENILIKEFNEFVEEITPDEEKNYEKIKDFNPDEIRDSLPDSKKSWGQEKLLMSLWRLPSVHVHETMECVCEKEDFSKIKKIITFKIVPRQVVEILEKRVKAHVENVVKQANIENLVTCELIDAKRPWFENFKLPCYNAARRAIIQIYKEDPNMIREPIAREAVTILDRILQRNIVVLPLARRGSNPGHENENISSRNYYEGTKVIAAYLFQLGDIQ</sequence>
<dbReference type="InterPro" id="IPR051458">
    <property type="entry name" value="Cyt/Met_Dipeptidase"/>
</dbReference>
<keyword evidence="1" id="KW-0645">Protease</keyword>
<evidence type="ECO:0000256" key="2">
    <source>
        <dbReference type="ARBA" id="ARBA00022723"/>
    </source>
</evidence>
<comment type="caution">
    <text evidence="4">The sequence shown here is derived from an EMBL/GenBank/DDBJ whole genome shotgun (WGS) entry which is preliminary data.</text>
</comment>
<dbReference type="Gene3D" id="3.30.70.360">
    <property type="match status" value="1"/>
</dbReference>
<reference evidence="4 5" key="1">
    <citation type="submission" date="2024-05" db="EMBL/GenBank/DDBJ databases">
        <title>Genetic variation in Jamaican populations of the coffee berry borer (Hypothenemus hampei).</title>
        <authorList>
            <person name="Errbii M."/>
            <person name="Myrie A."/>
        </authorList>
    </citation>
    <scope>NUCLEOTIDE SEQUENCE [LARGE SCALE GENOMIC DNA]</scope>
    <source>
        <strain evidence="4">JA-Hopewell-2020-01-JO</strain>
        <tissue evidence="4">Whole body</tissue>
    </source>
</reference>
<dbReference type="Pfam" id="PF01546">
    <property type="entry name" value="Peptidase_M20"/>
    <property type="match status" value="1"/>
</dbReference>
<dbReference type="GO" id="GO:0006508">
    <property type="term" value="P:proteolysis"/>
    <property type="evidence" value="ECO:0007669"/>
    <property type="project" value="UniProtKB-KW"/>
</dbReference>
<dbReference type="PANTHER" id="PTHR43270:SF4">
    <property type="entry name" value="CARNOSINE DIPEPTIDASE 2, ISOFORM A"/>
    <property type="match status" value="1"/>
</dbReference>
<keyword evidence="5" id="KW-1185">Reference proteome</keyword>
<proteinExistence type="predicted"/>
<organism evidence="4 5">
    <name type="scientific">Hypothenemus hampei</name>
    <name type="common">Coffee berry borer</name>
    <dbReference type="NCBI Taxonomy" id="57062"/>
    <lineage>
        <taxon>Eukaryota</taxon>
        <taxon>Metazoa</taxon>
        <taxon>Ecdysozoa</taxon>
        <taxon>Arthropoda</taxon>
        <taxon>Hexapoda</taxon>
        <taxon>Insecta</taxon>
        <taxon>Pterygota</taxon>
        <taxon>Neoptera</taxon>
        <taxon>Endopterygota</taxon>
        <taxon>Coleoptera</taxon>
        <taxon>Polyphaga</taxon>
        <taxon>Cucujiformia</taxon>
        <taxon>Curculionidae</taxon>
        <taxon>Scolytinae</taxon>
        <taxon>Hypothenemus</taxon>
    </lineage>
</organism>
<keyword evidence="2" id="KW-0479">Metal-binding</keyword>
<keyword evidence="3" id="KW-0378">Hydrolase</keyword>
<gene>
    <name evidence="4" type="ORF">ABEB36_010145</name>
</gene>
<dbReference type="GO" id="GO:0046872">
    <property type="term" value="F:metal ion binding"/>
    <property type="evidence" value="ECO:0007669"/>
    <property type="project" value="UniProtKB-KW"/>
</dbReference>